<evidence type="ECO:0000313" key="6">
    <source>
        <dbReference type="EMBL" id="PRP78789.1"/>
    </source>
</evidence>
<feature type="region of interest" description="Disordered" evidence="4">
    <location>
        <begin position="36"/>
        <end position="148"/>
    </location>
</feature>
<feature type="region of interest" description="Disordered" evidence="4">
    <location>
        <begin position="1"/>
        <end position="22"/>
    </location>
</feature>
<dbReference type="GO" id="GO:0097320">
    <property type="term" value="P:plasma membrane tubulation"/>
    <property type="evidence" value="ECO:0007669"/>
    <property type="project" value="TreeGrafter"/>
</dbReference>
<feature type="compositionally biased region" description="Polar residues" evidence="4">
    <location>
        <begin position="59"/>
        <end position="72"/>
    </location>
</feature>
<dbReference type="GO" id="GO:0015629">
    <property type="term" value="C:actin cytoskeleton"/>
    <property type="evidence" value="ECO:0007669"/>
    <property type="project" value="TreeGrafter"/>
</dbReference>
<feature type="compositionally biased region" description="Basic and acidic residues" evidence="4">
    <location>
        <begin position="261"/>
        <end position="278"/>
    </location>
</feature>
<dbReference type="PANTHER" id="PTHR47174">
    <property type="entry name" value="BRIDGING INTEGRATOR 3"/>
    <property type="match status" value="1"/>
</dbReference>
<feature type="compositionally biased region" description="Polar residues" evidence="4">
    <location>
        <begin position="405"/>
        <end position="415"/>
    </location>
</feature>
<dbReference type="InterPro" id="IPR036028">
    <property type="entry name" value="SH3-like_dom_sf"/>
</dbReference>
<dbReference type="GO" id="GO:1990528">
    <property type="term" value="C:Rvs161p-Rvs167p complex"/>
    <property type="evidence" value="ECO:0007669"/>
    <property type="project" value="TreeGrafter"/>
</dbReference>
<evidence type="ECO:0000256" key="2">
    <source>
        <dbReference type="PROSITE-ProRule" id="PRU00192"/>
    </source>
</evidence>
<feature type="compositionally biased region" description="Polar residues" evidence="4">
    <location>
        <begin position="279"/>
        <end position="288"/>
    </location>
</feature>
<dbReference type="AlphaFoldDB" id="A0A2P6N499"/>
<evidence type="ECO:0000256" key="1">
    <source>
        <dbReference type="ARBA" id="ARBA00022443"/>
    </source>
</evidence>
<dbReference type="InterPro" id="IPR046982">
    <property type="entry name" value="BIN3/RVS161-like"/>
</dbReference>
<dbReference type="GO" id="GO:0031097">
    <property type="term" value="C:medial cortex"/>
    <property type="evidence" value="ECO:0007669"/>
    <property type="project" value="TreeGrafter"/>
</dbReference>
<sequence>MLGKQKQPKSNAKTKVTGPTVVDRFSERTSKFLTDYSKGITLELDRPVDSESRKYNFHSLPNRQSPKITRSPSLPRMFSSSNDDNNDSSNAEKNKQFCMRPIKNDSVIRRRESAPEKPLDYNSSSGLTKPPARPERPPNLGIASLSRTSTATKINEKYNAETTPSSSQVKNHSALFTILIDPSQYASPDRPPRPSVDKLKQLRYNSIRPLPVKSGSSEGMATIEEYKQREVAMKEKIKRVLASVNEERLQLHKMVKHYKKKSEEEEARNRTLTKKVEEVSSQNADLQSQISEIQATRARRTSEPTPLSATKEQDVNNELKLKLNRSEQSFVMEKRKNTQLEEKVKQLEKMMEESRRDYEDMIDQRMNKMQSDMQQQLRMSASKIEMSQKKPASPPREEKPAPAVPQSNGNYLNEDNSLKPVPVAGAGGVKKGKPTLLALYDYTAVGSEDLEFQEGDLLVLHKRYNDGWWLAGLDGNMGRVPSNYVQDLSSVARVKMVAKGTFQPECQGDLPFSKGQTVWILNQEDDWWIGELEDGSIGYLPRNYVGPE</sequence>
<dbReference type="GO" id="GO:0006897">
    <property type="term" value="P:endocytosis"/>
    <property type="evidence" value="ECO:0007669"/>
    <property type="project" value="InterPro"/>
</dbReference>
<feature type="compositionally biased region" description="Low complexity" evidence="4">
    <location>
        <begin position="79"/>
        <end position="89"/>
    </location>
</feature>
<evidence type="ECO:0000256" key="4">
    <source>
        <dbReference type="SAM" id="MobiDB-lite"/>
    </source>
</evidence>
<feature type="region of interest" description="Disordered" evidence="4">
    <location>
        <begin position="257"/>
        <end position="288"/>
    </location>
</feature>
<proteinExistence type="predicted"/>
<accession>A0A2P6N499</accession>
<dbReference type="SMART" id="SM00326">
    <property type="entry name" value="SH3"/>
    <property type="match status" value="2"/>
</dbReference>
<dbReference type="PANTHER" id="PTHR47174:SF1">
    <property type="entry name" value="REDUCED VIABILITY UPON STARVATION PROTEIN 167"/>
    <property type="match status" value="1"/>
</dbReference>
<dbReference type="Proteomes" id="UP000241769">
    <property type="component" value="Unassembled WGS sequence"/>
</dbReference>
<protein>
    <submittedName>
        <fullName evidence="6">Cortactin</fullName>
    </submittedName>
</protein>
<comment type="caution">
    <text evidence="6">The sequence shown here is derived from an EMBL/GenBank/DDBJ whole genome shotgun (WGS) entry which is preliminary data.</text>
</comment>
<feature type="region of interest" description="Disordered" evidence="4">
    <location>
        <begin position="369"/>
        <end position="419"/>
    </location>
</feature>
<name>A0A2P6N499_9EUKA</name>
<evidence type="ECO:0000256" key="3">
    <source>
        <dbReference type="SAM" id="Coils"/>
    </source>
</evidence>
<keyword evidence="1 2" id="KW-0728">SH3 domain</keyword>
<feature type="domain" description="SH3" evidence="5">
    <location>
        <begin position="431"/>
        <end position="490"/>
    </location>
</feature>
<feature type="domain" description="SH3" evidence="5">
    <location>
        <begin position="491"/>
        <end position="548"/>
    </location>
</feature>
<dbReference type="STRING" id="1890364.A0A2P6N499"/>
<dbReference type="PROSITE" id="PS50002">
    <property type="entry name" value="SH3"/>
    <property type="match status" value="2"/>
</dbReference>
<dbReference type="Pfam" id="PF14604">
    <property type="entry name" value="SH3_9"/>
    <property type="match status" value="2"/>
</dbReference>
<feature type="compositionally biased region" description="Basic and acidic residues" evidence="4">
    <location>
        <begin position="43"/>
        <end position="54"/>
    </location>
</feature>
<dbReference type="GO" id="GO:0008289">
    <property type="term" value="F:lipid binding"/>
    <property type="evidence" value="ECO:0007669"/>
    <property type="project" value="TreeGrafter"/>
</dbReference>
<dbReference type="InterPro" id="IPR001452">
    <property type="entry name" value="SH3_domain"/>
</dbReference>
<evidence type="ECO:0000313" key="7">
    <source>
        <dbReference type="Proteomes" id="UP000241769"/>
    </source>
</evidence>
<dbReference type="SUPFAM" id="SSF50044">
    <property type="entry name" value="SH3-domain"/>
    <property type="match status" value="2"/>
</dbReference>
<reference evidence="6 7" key="1">
    <citation type="journal article" date="2018" name="Genome Biol. Evol.">
        <title>Multiple Roots of Fruiting Body Formation in Amoebozoa.</title>
        <authorList>
            <person name="Hillmann F."/>
            <person name="Forbes G."/>
            <person name="Novohradska S."/>
            <person name="Ferling I."/>
            <person name="Riege K."/>
            <person name="Groth M."/>
            <person name="Westermann M."/>
            <person name="Marz M."/>
            <person name="Spaller T."/>
            <person name="Winckler T."/>
            <person name="Schaap P."/>
            <person name="Glockner G."/>
        </authorList>
    </citation>
    <scope>NUCLEOTIDE SEQUENCE [LARGE SCALE GENOMIC DNA]</scope>
    <source>
        <strain evidence="6 7">Jena</strain>
    </source>
</reference>
<dbReference type="PRINTS" id="PR00452">
    <property type="entry name" value="SH3DOMAIN"/>
</dbReference>
<feature type="compositionally biased region" description="Basic and acidic residues" evidence="4">
    <location>
        <begin position="102"/>
        <end position="119"/>
    </location>
</feature>
<dbReference type="GO" id="GO:0051666">
    <property type="term" value="P:actin cortical patch localization"/>
    <property type="evidence" value="ECO:0007669"/>
    <property type="project" value="InterPro"/>
</dbReference>
<dbReference type="OrthoDB" id="5983572at2759"/>
<dbReference type="Gene3D" id="2.30.30.40">
    <property type="entry name" value="SH3 Domains"/>
    <property type="match status" value="2"/>
</dbReference>
<feature type="compositionally biased region" description="Polar residues" evidence="4">
    <location>
        <begin position="369"/>
        <end position="379"/>
    </location>
</feature>
<feature type="coiled-coil region" evidence="3">
    <location>
        <begin position="330"/>
        <end position="364"/>
    </location>
</feature>
<gene>
    <name evidence="6" type="ORF">PROFUN_00962</name>
</gene>
<organism evidence="6 7">
    <name type="scientific">Planoprotostelium fungivorum</name>
    <dbReference type="NCBI Taxonomy" id="1890364"/>
    <lineage>
        <taxon>Eukaryota</taxon>
        <taxon>Amoebozoa</taxon>
        <taxon>Evosea</taxon>
        <taxon>Variosea</taxon>
        <taxon>Cavosteliida</taxon>
        <taxon>Cavosteliaceae</taxon>
        <taxon>Planoprotostelium</taxon>
    </lineage>
</organism>
<dbReference type="PRINTS" id="PR00499">
    <property type="entry name" value="P67PHOX"/>
</dbReference>
<dbReference type="EMBL" id="MDYQ01000207">
    <property type="protein sequence ID" value="PRP78789.1"/>
    <property type="molecule type" value="Genomic_DNA"/>
</dbReference>
<keyword evidence="3" id="KW-0175">Coiled coil</keyword>
<dbReference type="InParanoid" id="A0A2P6N499"/>
<evidence type="ECO:0000259" key="5">
    <source>
        <dbReference type="PROSITE" id="PS50002"/>
    </source>
</evidence>
<keyword evidence="7" id="KW-1185">Reference proteome</keyword>
<dbReference type="GO" id="GO:0043332">
    <property type="term" value="C:mating projection tip"/>
    <property type="evidence" value="ECO:0007669"/>
    <property type="project" value="TreeGrafter"/>
</dbReference>
<dbReference type="CDD" id="cd00174">
    <property type="entry name" value="SH3"/>
    <property type="match status" value="1"/>
</dbReference>